<evidence type="ECO:0000259" key="3">
    <source>
        <dbReference type="PROSITE" id="PS50112"/>
    </source>
</evidence>
<dbReference type="CDD" id="cd00130">
    <property type="entry name" value="PAS"/>
    <property type="match status" value="1"/>
</dbReference>
<dbReference type="SUPFAM" id="SSF53850">
    <property type="entry name" value="Periplasmic binding protein-like II"/>
    <property type="match status" value="1"/>
</dbReference>
<dbReference type="Pfam" id="PF00989">
    <property type="entry name" value="PAS"/>
    <property type="match status" value="1"/>
</dbReference>
<dbReference type="Gene3D" id="3.30.70.270">
    <property type="match status" value="1"/>
</dbReference>
<feature type="domain" description="GGDEF" evidence="5">
    <location>
        <begin position="515"/>
        <end position="649"/>
    </location>
</feature>
<dbReference type="SMART" id="SM00267">
    <property type="entry name" value="GGDEF"/>
    <property type="match status" value="1"/>
</dbReference>
<dbReference type="SMART" id="SM00091">
    <property type="entry name" value="PAS"/>
    <property type="match status" value="1"/>
</dbReference>
<proteinExistence type="predicted"/>
<evidence type="ECO:0000256" key="1">
    <source>
        <dbReference type="SAM" id="Phobius"/>
    </source>
</evidence>
<evidence type="ECO:0000313" key="6">
    <source>
        <dbReference type="EMBL" id="MBB1125189.1"/>
    </source>
</evidence>
<dbReference type="RefSeq" id="WP_182582363.1">
    <property type="nucleotide sequence ID" value="NZ_JABVCQ010000005.1"/>
</dbReference>
<dbReference type="AlphaFoldDB" id="A0A839HDV0"/>
<dbReference type="CDD" id="cd01949">
    <property type="entry name" value="GGDEF"/>
    <property type="match status" value="1"/>
</dbReference>
<dbReference type="PROSITE" id="PS50112">
    <property type="entry name" value="PAS"/>
    <property type="match status" value="1"/>
</dbReference>
<dbReference type="SUPFAM" id="SSF55785">
    <property type="entry name" value="PYP-like sensor domain (PAS domain)"/>
    <property type="match status" value="1"/>
</dbReference>
<evidence type="ECO:0000256" key="2">
    <source>
        <dbReference type="SAM" id="SignalP"/>
    </source>
</evidence>
<dbReference type="GO" id="GO:0006355">
    <property type="term" value="P:regulation of DNA-templated transcription"/>
    <property type="evidence" value="ECO:0007669"/>
    <property type="project" value="InterPro"/>
</dbReference>
<keyword evidence="1" id="KW-1133">Transmembrane helix</keyword>
<feature type="signal peptide" evidence="2">
    <location>
        <begin position="1"/>
        <end position="26"/>
    </location>
</feature>
<evidence type="ECO:0000313" key="7">
    <source>
        <dbReference type="Proteomes" id="UP000548632"/>
    </source>
</evidence>
<feature type="domain" description="PAS" evidence="3">
    <location>
        <begin position="358"/>
        <end position="428"/>
    </location>
</feature>
<dbReference type="Gene3D" id="3.40.190.10">
    <property type="entry name" value="Periplasmic binding protein-like II"/>
    <property type="match status" value="2"/>
</dbReference>
<accession>A0A839HDV0</accession>
<dbReference type="EMBL" id="JABVCQ010000005">
    <property type="protein sequence ID" value="MBB1125189.1"/>
    <property type="molecule type" value="Genomic_DNA"/>
</dbReference>
<dbReference type="InterPro" id="IPR052163">
    <property type="entry name" value="DGC-Regulatory_Protein"/>
</dbReference>
<dbReference type="InterPro" id="IPR001610">
    <property type="entry name" value="PAC"/>
</dbReference>
<dbReference type="Pfam" id="PF09084">
    <property type="entry name" value="NMT1"/>
    <property type="match status" value="1"/>
</dbReference>
<keyword evidence="2" id="KW-0732">Signal</keyword>
<name>A0A839HDV0_9GAMM</name>
<dbReference type="InterPro" id="IPR000700">
    <property type="entry name" value="PAS-assoc_C"/>
</dbReference>
<feature type="chain" id="PRO_5032532491" evidence="2">
    <location>
        <begin position="27"/>
        <end position="649"/>
    </location>
</feature>
<dbReference type="Gene3D" id="3.30.450.20">
    <property type="entry name" value="PAS domain"/>
    <property type="match status" value="1"/>
</dbReference>
<dbReference type="PROSITE" id="PS50113">
    <property type="entry name" value="PAC"/>
    <property type="match status" value="1"/>
</dbReference>
<dbReference type="SMART" id="SM00086">
    <property type="entry name" value="PAC"/>
    <property type="match status" value="1"/>
</dbReference>
<dbReference type="PANTHER" id="PTHR46663:SF2">
    <property type="entry name" value="GGDEF DOMAIN-CONTAINING PROTEIN"/>
    <property type="match status" value="1"/>
</dbReference>
<dbReference type="SUPFAM" id="SSF55073">
    <property type="entry name" value="Nucleotide cyclase"/>
    <property type="match status" value="1"/>
</dbReference>
<dbReference type="InterPro" id="IPR043128">
    <property type="entry name" value="Rev_trsase/Diguanyl_cyclase"/>
</dbReference>
<dbReference type="PANTHER" id="PTHR46663">
    <property type="entry name" value="DIGUANYLATE CYCLASE DGCT-RELATED"/>
    <property type="match status" value="1"/>
</dbReference>
<keyword evidence="1" id="KW-0812">Transmembrane</keyword>
<evidence type="ECO:0000259" key="5">
    <source>
        <dbReference type="PROSITE" id="PS50887"/>
    </source>
</evidence>
<feature type="transmembrane region" description="Helical" evidence="1">
    <location>
        <begin position="331"/>
        <end position="352"/>
    </location>
</feature>
<keyword evidence="1" id="KW-0472">Membrane</keyword>
<comment type="caution">
    <text evidence="6">The sequence shown here is derived from an EMBL/GenBank/DDBJ whole genome shotgun (WGS) entry which is preliminary data.</text>
</comment>
<evidence type="ECO:0000259" key="4">
    <source>
        <dbReference type="PROSITE" id="PS50113"/>
    </source>
</evidence>
<gene>
    <name evidence="6" type="ORF">HUK38_02960</name>
</gene>
<dbReference type="Proteomes" id="UP000548632">
    <property type="component" value="Unassembled WGS sequence"/>
</dbReference>
<dbReference type="NCBIfam" id="TIGR00229">
    <property type="entry name" value="sensory_box"/>
    <property type="match status" value="1"/>
</dbReference>
<dbReference type="PROSITE" id="PS50887">
    <property type="entry name" value="GGDEF"/>
    <property type="match status" value="1"/>
</dbReference>
<organism evidence="6 7">
    <name type="scientific">Thiospirillum jenense</name>
    <dbReference type="NCBI Taxonomy" id="1653858"/>
    <lineage>
        <taxon>Bacteria</taxon>
        <taxon>Pseudomonadati</taxon>
        <taxon>Pseudomonadota</taxon>
        <taxon>Gammaproteobacteria</taxon>
        <taxon>Chromatiales</taxon>
        <taxon>Chromatiaceae</taxon>
        <taxon>Thiospirillum</taxon>
    </lineage>
</organism>
<dbReference type="InterPro" id="IPR035965">
    <property type="entry name" value="PAS-like_dom_sf"/>
</dbReference>
<dbReference type="InterPro" id="IPR013767">
    <property type="entry name" value="PAS_fold"/>
</dbReference>
<keyword evidence="7" id="KW-1185">Reference proteome</keyword>
<reference evidence="6 7" key="1">
    <citation type="journal article" date="2020" name="Arch. Microbiol.">
        <title>The genome sequence of the giant phototrophic gammaproteobacterium Thiospirillum jenense gives insight into its physiological properties and phylogenetic relationships.</title>
        <authorList>
            <person name="Imhoff J.F."/>
            <person name="Meyer T.E."/>
            <person name="Kyndt J.A."/>
        </authorList>
    </citation>
    <scope>NUCLEOTIDE SEQUENCE [LARGE SCALE GENOMIC DNA]</scope>
    <source>
        <strain evidence="6 7">DSM 216</strain>
    </source>
</reference>
<dbReference type="Pfam" id="PF00990">
    <property type="entry name" value="GGDEF"/>
    <property type="match status" value="1"/>
</dbReference>
<dbReference type="InterPro" id="IPR029787">
    <property type="entry name" value="Nucleotide_cyclase"/>
</dbReference>
<sequence>MCHAQNIIHTRVFILFALLLSLTANATSQLDTVTLQLKWKHQFQFAGYYAAQAKGFYQEVGLDVRIIEAAPGVDSTHEVVAGRAQFGVGTSELILNRYRGEPVLVLGVIFQHSPLSLVTLTDSGIEHIHKLVGHQLMIEPSSAELFAYLYQEGFTQKAFVMQHHSFDLNDLINGQTDAMSVYSTDEVYELKQLNRTYNLFSPRMSGIDFYGDNFFTTETELEQHPQRVKAFREATLQGWRYAMQNPDEIIQLIYQKYSQRHSIAHLQFEAQAMRDLMRPELIDPGYMNIGRWQHIAKTYHYLGMLPERFNVEQMLYIPNSELDLQRLKRQLYYTMAILILVSLIVLLLFYFYRRAKISEVRLNTIFNYTPLGLMILNNKNQVVNWNFAAEKTFLWKSAEVIGKTVLLIVPTRERDAVQTVLNTVHQEQQVIHHENINLKKDGQEILCEWINAPFKSRIEKSNFIICIARDITEKRALQKQLEQAALYDNLTGLPNRVFILTQLKKALALAARHQTKLGVLFFDLNGFKEINDTLGHQLGDLLLQVFATRLQQSIRETDYVGRLAGDEFLMILQDVGSLDNAQKIVEKLHANINQPCQLNNEIIEVSASVGIAIYPDHAIDADALIYCADKNMYQAKQRQAKSHIAKRHR</sequence>
<dbReference type="InterPro" id="IPR000014">
    <property type="entry name" value="PAS"/>
</dbReference>
<dbReference type="InterPro" id="IPR015168">
    <property type="entry name" value="SsuA/THI5"/>
</dbReference>
<dbReference type="NCBIfam" id="TIGR00254">
    <property type="entry name" value="GGDEF"/>
    <property type="match status" value="1"/>
</dbReference>
<dbReference type="InterPro" id="IPR000160">
    <property type="entry name" value="GGDEF_dom"/>
</dbReference>
<protein>
    <submittedName>
        <fullName evidence="6">Diguanylate cyclase</fullName>
    </submittedName>
</protein>
<feature type="domain" description="PAC" evidence="4">
    <location>
        <begin position="424"/>
        <end position="483"/>
    </location>
</feature>